<dbReference type="Pfam" id="PF10017">
    <property type="entry name" value="Methyltransf_33"/>
    <property type="match status" value="1"/>
</dbReference>
<dbReference type="OrthoDB" id="5289726at2"/>
<name>A0A3G8XLY1_9FLAO</name>
<sequence length="318" mass="36301">MTKNTTFLNDVSEGLSQNPKYLSSHYFYDKAGDELFQQIMAMPEYYLTNSELEIFRQQSEAIIESFGITKDEEFDLIELGAGDGKKTQHLLKTLIEKGFKFKYMPVDISKNTLSVITGRMENLFPDLEIEARQGDYFEVLDDLLTSDLPKVILFIGSNLGNMDDQTASDFLEKIAFHLKSGEKLLLGLDLIKSEDIVLPAYNDAAGITSAFNLNLLKRINNEMGANFDLESFEHAPEYTEEEGIAKSFLKSKVDQTVFIADLNQSFKFKKDERIHTEISRKYNDQILNSLLSADANLEITEQFLDSQQYFADYILTKK</sequence>
<dbReference type="RefSeq" id="WP_125025126.1">
    <property type="nucleotide sequence ID" value="NZ_CP034159.1"/>
</dbReference>
<dbReference type="InterPro" id="IPR051128">
    <property type="entry name" value="EgtD_Methyltrsf_superfamily"/>
</dbReference>
<dbReference type="PANTHER" id="PTHR43397:SF1">
    <property type="entry name" value="ERGOTHIONEINE BIOSYNTHESIS PROTEIN 1"/>
    <property type="match status" value="1"/>
</dbReference>
<organism evidence="4 5">
    <name type="scientific">Kaistella carnis</name>
    <dbReference type="NCBI Taxonomy" id="1241979"/>
    <lineage>
        <taxon>Bacteria</taxon>
        <taxon>Pseudomonadati</taxon>
        <taxon>Bacteroidota</taxon>
        <taxon>Flavobacteriia</taxon>
        <taxon>Flavobacteriales</taxon>
        <taxon>Weeksellaceae</taxon>
        <taxon>Chryseobacterium group</taxon>
        <taxon>Kaistella</taxon>
    </lineage>
</organism>
<dbReference type="SUPFAM" id="SSF53335">
    <property type="entry name" value="S-adenosyl-L-methionine-dependent methyltransferases"/>
    <property type="match status" value="1"/>
</dbReference>
<keyword evidence="2 4" id="KW-0808">Transferase</keyword>
<evidence type="ECO:0000313" key="5">
    <source>
        <dbReference type="Proteomes" id="UP000270185"/>
    </source>
</evidence>
<dbReference type="CDD" id="cd02440">
    <property type="entry name" value="AdoMet_MTases"/>
    <property type="match status" value="1"/>
</dbReference>
<protein>
    <submittedName>
        <fullName evidence="4">L-histidine N(Alpha)-methyltransferase</fullName>
    </submittedName>
</protein>
<dbReference type="InterPro" id="IPR019257">
    <property type="entry name" value="MeTrfase_dom"/>
</dbReference>
<proteinExistence type="predicted"/>
<evidence type="ECO:0000256" key="1">
    <source>
        <dbReference type="ARBA" id="ARBA00022603"/>
    </source>
</evidence>
<dbReference type="Proteomes" id="UP000270185">
    <property type="component" value="Chromosome"/>
</dbReference>
<reference evidence="5" key="1">
    <citation type="submission" date="2018-11" db="EMBL/GenBank/DDBJ databases">
        <title>Proposal to divide the Flavobacteriaceae and reorganize its genera based on Amino Acid Identity values calculated from whole genome sequences.</title>
        <authorList>
            <person name="Nicholson A.C."/>
            <person name="Gulvik C.A."/>
            <person name="Whitney A.M."/>
            <person name="Humrighouse B.W."/>
            <person name="Bell M."/>
            <person name="Holmes B."/>
            <person name="Steigerwalt A.G."/>
            <person name="Villarma A."/>
            <person name="Sheth M."/>
            <person name="Batra D."/>
            <person name="Pryor J."/>
            <person name="Bernardet J.-F."/>
            <person name="Hugo C."/>
            <person name="Kampfer P."/>
            <person name="Newman J.D."/>
            <person name="McQuiston J.R."/>
        </authorList>
    </citation>
    <scope>NUCLEOTIDE SEQUENCE [LARGE SCALE GENOMIC DNA]</scope>
    <source>
        <strain evidence="5">G0081</strain>
    </source>
</reference>
<dbReference type="PIRSF" id="PIRSF018005">
    <property type="entry name" value="UCP018005"/>
    <property type="match status" value="1"/>
</dbReference>
<dbReference type="PANTHER" id="PTHR43397">
    <property type="entry name" value="ERGOTHIONEINE BIOSYNTHESIS PROTEIN 1"/>
    <property type="match status" value="1"/>
</dbReference>
<dbReference type="Gene3D" id="3.40.50.150">
    <property type="entry name" value="Vaccinia Virus protein VP39"/>
    <property type="match status" value="1"/>
</dbReference>
<evidence type="ECO:0000256" key="2">
    <source>
        <dbReference type="ARBA" id="ARBA00022679"/>
    </source>
</evidence>
<evidence type="ECO:0000259" key="3">
    <source>
        <dbReference type="Pfam" id="PF10017"/>
    </source>
</evidence>
<evidence type="ECO:0000313" key="4">
    <source>
        <dbReference type="EMBL" id="AZI33553.1"/>
    </source>
</evidence>
<accession>A0A3G8XLY1</accession>
<dbReference type="GO" id="GO:0008168">
    <property type="term" value="F:methyltransferase activity"/>
    <property type="evidence" value="ECO:0007669"/>
    <property type="project" value="UniProtKB-KW"/>
</dbReference>
<dbReference type="GO" id="GO:0032259">
    <property type="term" value="P:methylation"/>
    <property type="evidence" value="ECO:0007669"/>
    <property type="project" value="UniProtKB-KW"/>
</dbReference>
<dbReference type="KEGG" id="ccas:EIB73_10320"/>
<gene>
    <name evidence="4" type="ORF">EIB73_10320</name>
</gene>
<dbReference type="EMBL" id="CP034159">
    <property type="protein sequence ID" value="AZI33553.1"/>
    <property type="molecule type" value="Genomic_DNA"/>
</dbReference>
<keyword evidence="5" id="KW-1185">Reference proteome</keyword>
<dbReference type="InterPro" id="IPR017804">
    <property type="entry name" value="MeTrfase_EgtD-like"/>
</dbReference>
<keyword evidence="1 4" id="KW-0489">Methyltransferase</keyword>
<dbReference type="AlphaFoldDB" id="A0A3G8XLY1"/>
<dbReference type="InterPro" id="IPR029063">
    <property type="entry name" value="SAM-dependent_MTases_sf"/>
</dbReference>
<feature type="domain" description="Histidine-specific methyltransferase SAM-dependent" evidence="3">
    <location>
        <begin position="9"/>
        <end position="316"/>
    </location>
</feature>